<feature type="region of interest" description="Disordered" evidence="9">
    <location>
        <begin position="617"/>
        <end position="640"/>
    </location>
</feature>
<evidence type="ECO:0000256" key="2">
    <source>
        <dbReference type="ARBA" id="ARBA00022664"/>
    </source>
</evidence>
<dbReference type="Gene3D" id="1.10.10.60">
    <property type="entry name" value="Homeodomain-like"/>
    <property type="match status" value="2"/>
</dbReference>
<evidence type="ECO:0000256" key="6">
    <source>
        <dbReference type="ARBA" id="ARBA00023187"/>
    </source>
</evidence>
<keyword evidence="13" id="KW-1185">Reference proteome</keyword>
<keyword evidence="4" id="KW-0677">Repeat</keyword>
<comment type="caution">
    <text evidence="12">The sequence shown here is derived from an EMBL/GenBank/DDBJ whole genome shotgun (WGS) entry which is preliminary data.</text>
</comment>
<evidence type="ECO:0000256" key="4">
    <source>
        <dbReference type="ARBA" id="ARBA00022737"/>
    </source>
</evidence>
<dbReference type="InterPro" id="IPR021786">
    <property type="entry name" value="Cdc5p/Cef1_C"/>
</dbReference>
<keyword evidence="2" id="KW-0507">mRNA processing</keyword>
<dbReference type="EMBL" id="CAICTM010000151">
    <property type="protein sequence ID" value="CAB9502981.1"/>
    <property type="molecule type" value="Genomic_DNA"/>
</dbReference>
<feature type="domain" description="HTH myb-type" evidence="11">
    <location>
        <begin position="3"/>
        <end position="58"/>
    </location>
</feature>
<dbReference type="PANTHER" id="PTHR45885:SF1">
    <property type="entry name" value="CELL DIVISION CYCLE 5-LIKE PROTEIN"/>
    <property type="match status" value="1"/>
</dbReference>
<evidence type="ECO:0000256" key="1">
    <source>
        <dbReference type="ARBA" id="ARBA00010506"/>
    </source>
</evidence>
<feature type="compositionally biased region" description="Basic and acidic residues" evidence="9">
    <location>
        <begin position="374"/>
        <end position="385"/>
    </location>
</feature>
<feature type="coiled-coil region" evidence="8">
    <location>
        <begin position="538"/>
        <end position="565"/>
    </location>
</feature>
<feature type="region of interest" description="Disordered" evidence="9">
    <location>
        <begin position="123"/>
        <end position="143"/>
    </location>
</feature>
<reference evidence="12" key="1">
    <citation type="submission" date="2020-06" db="EMBL/GenBank/DDBJ databases">
        <authorList>
            <consortium name="Plant Systems Biology data submission"/>
        </authorList>
    </citation>
    <scope>NUCLEOTIDE SEQUENCE</scope>
    <source>
        <strain evidence="12">D6</strain>
    </source>
</reference>
<evidence type="ECO:0000256" key="7">
    <source>
        <dbReference type="ARBA" id="ARBA00023242"/>
    </source>
</evidence>
<dbReference type="CDD" id="cd00167">
    <property type="entry name" value="SANT"/>
    <property type="match status" value="1"/>
</dbReference>
<dbReference type="FunFam" id="1.10.10.60:FF:000021">
    <property type="entry name" value="CDC5 cell division cycle 5-like"/>
    <property type="match status" value="1"/>
</dbReference>
<dbReference type="Pfam" id="PF11831">
    <property type="entry name" value="Myb_Cef"/>
    <property type="match status" value="1"/>
</dbReference>
<sequence>MVRVFIKGGVWKNSEDEILKAAVQKYGKQQWARVASLLNKKSAKQCKARWHEWLDPSVRKVEWSRAEEEKLLHLAKLMPAQWKTIAPLVGRTAAQCQEHYEQLLDQAAGGEDSSSAAASLRGFQPGQIDSHPETKPARPDPIDMDEDEIEMLQEARARLANTQGKKAKRKAREKMLAQAKRLADLQKRRELKQAGLLSSAARKKAKRKSRDIDLGVEIPFHKPAPAGFHDTSSEAARGEVIRQKRLKQVDFKQVNENQYRTRDREAAQAKKKEQRRQMALQKSSMQYVVQQVSKKNDPLQTQKRGKLELPAPAVSDKELGQLAKYQANQLAGVEPGGDPSSATHALLGDYADRPLPTPMRTPATGSGMTTQESILKEASKLRKLEQVQTPLLGTSVPVETVEDEEDDDEDDDAAVSTKTPRLGGGASTGTPAPNRAGYSQTPSVAAPRDELGLNRRFGGPDDASVGASTFASTFATSAMSIKEMAREERRAAKRARLELEQALAALPAPQFEYELSMPQEDDMDVDGARVETVEPDAADVEAAELERLRKKAEKLYEARSSVVKRKDLPRPKALSDEISYADAKEEAERLIQEEMVQLLQHDAHAFPVLSVDVAEEGKKKKKKRKQEEVATTTPEGTSEVPIDYLPEEYLDAAKDSVQVEFQKQMDEMTTSAIKDENAKNQAEALAFLVDQSCNNKGAPEHVFVKGGWASAEKVLESRKLEFETLQEAAMVLRKKNEKAEAKLGVVHGGYSKRADKVCTETLQCYNELQNARIEEAVYRKLQSQELAGAASRIDKLKEEIESLEADEALLQKRYSDLLVQKKRLGMKRRATA</sequence>
<proteinExistence type="inferred from homology"/>
<dbReference type="PROSITE" id="PS50090">
    <property type="entry name" value="MYB_LIKE"/>
    <property type="match status" value="2"/>
</dbReference>
<dbReference type="InterPro" id="IPR017930">
    <property type="entry name" value="Myb_dom"/>
</dbReference>
<evidence type="ECO:0000256" key="9">
    <source>
        <dbReference type="SAM" id="MobiDB-lite"/>
    </source>
</evidence>
<keyword evidence="7" id="KW-0539">Nucleus</keyword>
<keyword evidence="8" id="KW-0175">Coiled coil</keyword>
<feature type="domain" description="Myb-like" evidence="10">
    <location>
        <begin position="3"/>
        <end position="54"/>
    </location>
</feature>
<dbReference type="PROSITE" id="PS51294">
    <property type="entry name" value="HTH_MYB"/>
    <property type="match status" value="2"/>
</dbReference>
<dbReference type="InterPro" id="IPR009057">
    <property type="entry name" value="Homeodomain-like_sf"/>
</dbReference>
<dbReference type="InterPro" id="IPR047240">
    <property type="entry name" value="SANT_CDC5L_II"/>
</dbReference>
<feature type="compositionally biased region" description="Acidic residues" evidence="9">
    <location>
        <begin position="400"/>
        <end position="413"/>
    </location>
</feature>
<evidence type="ECO:0000256" key="3">
    <source>
        <dbReference type="ARBA" id="ARBA00022728"/>
    </source>
</evidence>
<organism evidence="12 13">
    <name type="scientific">Seminavis robusta</name>
    <dbReference type="NCBI Taxonomy" id="568900"/>
    <lineage>
        <taxon>Eukaryota</taxon>
        <taxon>Sar</taxon>
        <taxon>Stramenopiles</taxon>
        <taxon>Ochrophyta</taxon>
        <taxon>Bacillariophyta</taxon>
        <taxon>Bacillariophyceae</taxon>
        <taxon>Bacillariophycidae</taxon>
        <taxon>Naviculales</taxon>
        <taxon>Naviculaceae</taxon>
        <taxon>Seminavis</taxon>
    </lineage>
</organism>
<dbReference type="CDD" id="cd11659">
    <property type="entry name" value="SANT_CDC5_II"/>
    <property type="match status" value="1"/>
</dbReference>
<feature type="coiled-coil region" evidence="8">
    <location>
        <begin position="779"/>
        <end position="820"/>
    </location>
</feature>
<dbReference type="Pfam" id="PF00249">
    <property type="entry name" value="Myb_DNA-binding"/>
    <property type="match status" value="2"/>
</dbReference>
<gene>
    <name evidence="12" type="ORF">SEMRO_152_G069500.1</name>
</gene>
<evidence type="ECO:0000313" key="13">
    <source>
        <dbReference type="Proteomes" id="UP001153069"/>
    </source>
</evidence>
<dbReference type="GO" id="GO:0000974">
    <property type="term" value="C:Prp19 complex"/>
    <property type="evidence" value="ECO:0007669"/>
    <property type="project" value="InterPro"/>
</dbReference>
<dbReference type="PANTHER" id="PTHR45885">
    <property type="entry name" value="CELL DIVISION CYCLE 5-LIKE PROTEIN"/>
    <property type="match status" value="1"/>
</dbReference>
<evidence type="ECO:0000259" key="11">
    <source>
        <dbReference type="PROSITE" id="PS51294"/>
    </source>
</evidence>
<dbReference type="AlphaFoldDB" id="A0A9N8DLT7"/>
<dbReference type="SUPFAM" id="SSF46689">
    <property type="entry name" value="Homeodomain-like"/>
    <property type="match status" value="1"/>
</dbReference>
<dbReference type="SMART" id="SM00717">
    <property type="entry name" value="SANT"/>
    <property type="match status" value="2"/>
</dbReference>
<accession>A0A9N8DLT7</accession>
<feature type="compositionally biased region" description="Basic and acidic residues" evidence="9">
    <location>
        <begin position="130"/>
        <end position="141"/>
    </location>
</feature>
<protein>
    <submittedName>
        <fullName evidence="12">Cycle 5-like protein</fullName>
    </submittedName>
</protein>
<feature type="region of interest" description="Disordered" evidence="9">
    <location>
        <begin position="333"/>
        <end position="466"/>
    </location>
</feature>
<name>A0A9N8DLT7_9STRA</name>
<dbReference type="GO" id="GO:0003677">
    <property type="term" value="F:DNA binding"/>
    <property type="evidence" value="ECO:0007669"/>
    <property type="project" value="UniProtKB-KW"/>
</dbReference>
<dbReference type="InterPro" id="IPR047242">
    <property type="entry name" value="CDC5L/Cef1"/>
</dbReference>
<evidence type="ECO:0000313" key="12">
    <source>
        <dbReference type="EMBL" id="CAB9502981.1"/>
    </source>
</evidence>
<dbReference type="GO" id="GO:0005681">
    <property type="term" value="C:spliceosomal complex"/>
    <property type="evidence" value="ECO:0007669"/>
    <property type="project" value="UniProtKB-KW"/>
</dbReference>
<feature type="domain" description="HTH myb-type" evidence="11">
    <location>
        <begin position="59"/>
        <end position="108"/>
    </location>
</feature>
<dbReference type="Proteomes" id="UP001153069">
    <property type="component" value="Unassembled WGS sequence"/>
</dbReference>
<evidence type="ECO:0000259" key="10">
    <source>
        <dbReference type="PROSITE" id="PS50090"/>
    </source>
</evidence>
<keyword evidence="6" id="KW-0508">mRNA splicing</keyword>
<dbReference type="GO" id="GO:0000398">
    <property type="term" value="P:mRNA splicing, via spliceosome"/>
    <property type="evidence" value="ECO:0007669"/>
    <property type="project" value="InterPro"/>
</dbReference>
<feature type="domain" description="Myb-like" evidence="10">
    <location>
        <begin position="55"/>
        <end position="104"/>
    </location>
</feature>
<evidence type="ECO:0000256" key="8">
    <source>
        <dbReference type="SAM" id="Coils"/>
    </source>
</evidence>
<feature type="compositionally biased region" description="Polar residues" evidence="9">
    <location>
        <begin position="363"/>
        <end position="373"/>
    </location>
</feature>
<dbReference type="OrthoDB" id="1410009at2759"/>
<dbReference type="InterPro" id="IPR001005">
    <property type="entry name" value="SANT/Myb"/>
</dbReference>
<keyword evidence="5" id="KW-0238">DNA-binding</keyword>
<keyword evidence="3" id="KW-0747">Spliceosome</keyword>
<evidence type="ECO:0000256" key="5">
    <source>
        <dbReference type="ARBA" id="ARBA00023125"/>
    </source>
</evidence>
<comment type="similarity">
    <text evidence="1">Belongs to the CEF1 family.</text>
</comment>